<keyword evidence="7 8" id="KW-0131">Cell cycle</keyword>
<evidence type="ECO:0000256" key="9">
    <source>
        <dbReference type="SAM" id="MobiDB-lite"/>
    </source>
</evidence>
<keyword evidence="3 8" id="KW-0472">Membrane</keyword>
<feature type="region of interest" description="Disordered" evidence="9">
    <location>
        <begin position="25"/>
        <end position="59"/>
    </location>
</feature>
<organism evidence="12 13">
    <name type="scientific">Pacificimonas flava</name>
    <dbReference type="NCBI Taxonomy" id="1234595"/>
    <lineage>
        <taxon>Bacteria</taxon>
        <taxon>Pseudomonadati</taxon>
        <taxon>Pseudomonadota</taxon>
        <taxon>Alphaproteobacteria</taxon>
        <taxon>Sphingomonadales</taxon>
        <taxon>Sphingosinicellaceae</taxon>
        <taxon>Pacificimonas</taxon>
    </lineage>
</organism>
<dbReference type="InterPro" id="IPR050330">
    <property type="entry name" value="Bact_OuterMem_StrucFunc"/>
</dbReference>
<dbReference type="GO" id="GO:0051301">
    <property type="term" value="P:cell division"/>
    <property type="evidence" value="ECO:0007669"/>
    <property type="project" value="UniProtKB-UniRule"/>
</dbReference>
<dbReference type="Gene3D" id="3.30.1330.60">
    <property type="entry name" value="OmpA-like domain"/>
    <property type="match status" value="1"/>
</dbReference>
<evidence type="ECO:0000256" key="7">
    <source>
        <dbReference type="ARBA" id="ARBA00023306"/>
    </source>
</evidence>
<dbReference type="GO" id="GO:0009279">
    <property type="term" value="C:cell outer membrane"/>
    <property type="evidence" value="ECO:0007669"/>
    <property type="project" value="UniProtKB-SubCell"/>
</dbReference>
<dbReference type="NCBIfam" id="TIGR02802">
    <property type="entry name" value="Pal_lipo"/>
    <property type="match status" value="1"/>
</dbReference>
<dbReference type="PROSITE" id="PS51257">
    <property type="entry name" value="PROKAR_LIPOPROTEIN"/>
    <property type="match status" value="1"/>
</dbReference>
<dbReference type="AlphaFoldDB" id="A0A219B610"/>
<evidence type="ECO:0000256" key="10">
    <source>
        <dbReference type="SAM" id="SignalP"/>
    </source>
</evidence>
<dbReference type="PROSITE" id="PS51123">
    <property type="entry name" value="OMPA_2"/>
    <property type="match status" value="1"/>
</dbReference>
<dbReference type="Proteomes" id="UP000198462">
    <property type="component" value="Unassembled WGS sequence"/>
</dbReference>
<comment type="function">
    <text evidence="8">Part of the Tol-Pal system, which plays a role in outer membrane invagination during cell division and is important for maintaining outer membrane integrity.</text>
</comment>
<dbReference type="HAMAP" id="MF_02204">
    <property type="entry name" value="Pal"/>
    <property type="match status" value="1"/>
</dbReference>
<evidence type="ECO:0000259" key="11">
    <source>
        <dbReference type="PROSITE" id="PS51123"/>
    </source>
</evidence>
<evidence type="ECO:0000256" key="5">
    <source>
        <dbReference type="ARBA" id="ARBA00023237"/>
    </source>
</evidence>
<evidence type="ECO:0000256" key="8">
    <source>
        <dbReference type="HAMAP-Rule" id="MF_02204"/>
    </source>
</evidence>
<keyword evidence="13" id="KW-1185">Reference proteome</keyword>
<feature type="compositionally biased region" description="Pro residues" evidence="9">
    <location>
        <begin position="31"/>
        <end position="52"/>
    </location>
</feature>
<gene>
    <name evidence="8" type="primary">pal</name>
    <name evidence="12" type="ORF">B5C34_10355</name>
</gene>
<feature type="chain" id="PRO_5012894544" description="Peptidoglycan-associated lipoprotein" evidence="10">
    <location>
        <begin position="25"/>
        <end position="183"/>
    </location>
</feature>
<dbReference type="PROSITE" id="PS01068">
    <property type="entry name" value="OMPA_1"/>
    <property type="match status" value="1"/>
</dbReference>
<sequence length="183" mass="19678">MIKMKSALTRSFAIGLLLSAAACAKNEEELPPPPPPQQPTATPTPAPTPTPTPVRDTVVPGSEEDFMRQVGSDRVFFAFDSSSLDAEAQDTLRRQAEWLKQYTNVTVTIEGHADERGTREYNLALGERRANAAATYLQQQGVAPSRISTISYGKERPAVEGSTEAAYAQNRRAVTVLSGAAAS</sequence>
<evidence type="ECO:0000256" key="6">
    <source>
        <dbReference type="ARBA" id="ARBA00023288"/>
    </source>
</evidence>
<evidence type="ECO:0000313" key="12">
    <source>
        <dbReference type="EMBL" id="OWV33822.1"/>
    </source>
</evidence>
<keyword evidence="5 8" id="KW-0998">Cell outer membrane</keyword>
<dbReference type="PANTHER" id="PTHR30329">
    <property type="entry name" value="STATOR ELEMENT OF FLAGELLAR MOTOR COMPLEX"/>
    <property type="match status" value="1"/>
</dbReference>
<comment type="caution">
    <text evidence="12">The sequence shown here is derived from an EMBL/GenBank/DDBJ whole genome shotgun (WGS) entry which is preliminary data.</text>
</comment>
<dbReference type="InterPro" id="IPR006665">
    <property type="entry name" value="OmpA-like"/>
</dbReference>
<reference evidence="13" key="1">
    <citation type="submission" date="2017-05" db="EMBL/GenBank/DDBJ databases">
        <authorList>
            <person name="Lin X."/>
        </authorList>
    </citation>
    <scope>NUCLEOTIDE SEQUENCE [LARGE SCALE GENOMIC DNA]</scope>
    <source>
        <strain evidence="13">JLT2012</strain>
    </source>
</reference>
<proteinExistence type="inferred from homology"/>
<keyword evidence="2 8" id="KW-0732">Signal</keyword>
<dbReference type="SUPFAM" id="SSF103088">
    <property type="entry name" value="OmpA-like"/>
    <property type="match status" value="1"/>
</dbReference>
<dbReference type="InterPro" id="IPR006664">
    <property type="entry name" value="OMP_bac"/>
</dbReference>
<dbReference type="CDD" id="cd07185">
    <property type="entry name" value="OmpA_C-like"/>
    <property type="match status" value="1"/>
</dbReference>
<dbReference type="InterPro" id="IPR036737">
    <property type="entry name" value="OmpA-like_sf"/>
</dbReference>
<keyword evidence="6 8" id="KW-0449">Lipoprotein</keyword>
<evidence type="ECO:0000256" key="2">
    <source>
        <dbReference type="ARBA" id="ARBA00022729"/>
    </source>
</evidence>
<evidence type="ECO:0000256" key="1">
    <source>
        <dbReference type="ARBA" id="ARBA00022618"/>
    </source>
</evidence>
<name>A0A219B610_9SPHN</name>
<dbReference type="InterPro" id="IPR039001">
    <property type="entry name" value="Pal"/>
</dbReference>
<comment type="similarity">
    <text evidence="8">Belongs to the Pal lipoprotein family.</text>
</comment>
<feature type="signal peptide" evidence="10">
    <location>
        <begin position="1"/>
        <end position="24"/>
    </location>
</feature>
<comment type="subcellular location">
    <subcellularLocation>
        <location evidence="8">Cell outer membrane</location>
        <topology evidence="8">Lipid-anchor</topology>
    </subcellularLocation>
</comment>
<dbReference type="PRINTS" id="PR01021">
    <property type="entry name" value="OMPADOMAIN"/>
</dbReference>
<keyword evidence="1 8" id="KW-0132">Cell division</keyword>
<feature type="domain" description="OmpA-like" evidence="11">
    <location>
        <begin position="64"/>
        <end position="181"/>
    </location>
</feature>
<protein>
    <recommendedName>
        <fullName evidence="8">Peptidoglycan-associated lipoprotein</fullName>
        <shortName evidence="8">PAL</shortName>
    </recommendedName>
</protein>
<evidence type="ECO:0000313" key="13">
    <source>
        <dbReference type="Proteomes" id="UP000198462"/>
    </source>
</evidence>
<comment type="subunit">
    <text evidence="8">The Tol-Pal system is composed of five core proteins: the inner membrane proteins TolA, TolQ and TolR, the periplasmic protein TolB and the outer membrane protein Pal. They form a network linking the inner and outer membranes and the peptidoglycan layer.</text>
</comment>
<evidence type="ECO:0000256" key="4">
    <source>
        <dbReference type="ARBA" id="ARBA00023139"/>
    </source>
</evidence>
<accession>A0A219B610</accession>
<keyword evidence="4 8" id="KW-0564">Palmitate</keyword>
<dbReference type="InterPro" id="IPR006690">
    <property type="entry name" value="OMPA-like_CS"/>
</dbReference>
<dbReference type="Pfam" id="PF00691">
    <property type="entry name" value="OmpA"/>
    <property type="match status" value="1"/>
</dbReference>
<evidence type="ECO:0000256" key="3">
    <source>
        <dbReference type="ARBA" id="ARBA00023136"/>
    </source>
</evidence>
<dbReference type="EMBL" id="NFZT01000001">
    <property type="protein sequence ID" value="OWV33822.1"/>
    <property type="molecule type" value="Genomic_DNA"/>
</dbReference>
<dbReference type="STRING" id="1234595.C725_2445"/>
<dbReference type="InterPro" id="IPR014169">
    <property type="entry name" value="Pal_lipo_C"/>
</dbReference>
<dbReference type="PANTHER" id="PTHR30329:SF21">
    <property type="entry name" value="LIPOPROTEIN YIAD-RELATED"/>
    <property type="match status" value="1"/>
</dbReference>